<dbReference type="RefSeq" id="XP_011772584.1">
    <property type="nucleotide sequence ID" value="XM_011774282.1"/>
</dbReference>
<evidence type="ECO:0000313" key="2">
    <source>
        <dbReference type="Proteomes" id="UP000002316"/>
    </source>
</evidence>
<gene>
    <name evidence="1" type="ORF">TbgDal_III6380</name>
</gene>
<dbReference type="GeneID" id="23859455"/>
<dbReference type="Proteomes" id="UP000002316">
    <property type="component" value="Chromosome 3"/>
</dbReference>
<protein>
    <submittedName>
        <fullName evidence="1">Uncharacterized protein</fullName>
    </submittedName>
</protein>
<accession>C9ZKS8</accession>
<dbReference type="AlphaFoldDB" id="C9ZKS8"/>
<evidence type="ECO:0000313" key="1">
    <source>
        <dbReference type="EMBL" id="CBH10294.1"/>
    </source>
</evidence>
<organism evidence="1 2">
    <name type="scientific">Trypanosoma brucei gambiense (strain MHOM/CI/86/DAL972)</name>
    <dbReference type="NCBI Taxonomy" id="679716"/>
    <lineage>
        <taxon>Eukaryota</taxon>
        <taxon>Discoba</taxon>
        <taxon>Euglenozoa</taxon>
        <taxon>Kinetoplastea</taxon>
        <taxon>Metakinetoplastina</taxon>
        <taxon>Trypanosomatida</taxon>
        <taxon>Trypanosomatidae</taxon>
        <taxon>Trypanosoma</taxon>
    </lineage>
</organism>
<dbReference type="EMBL" id="FN554966">
    <property type="protein sequence ID" value="CBH10294.1"/>
    <property type="molecule type" value="Genomic_DNA"/>
</dbReference>
<name>C9ZKS8_TRYB9</name>
<reference evidence="2" key="1">
    <citation type="journal article" date="2010" name="PLoS Negl. Trop. Dis.">
        <title>The genome sequence of Trypanosoma brucei gambiense, causative agent of chronic human african trypanosomiasis.</title>
        <authorList>
            <person name="Jackson A.P."/>
            <person name="Sanders M."/>
            <person name="Berry A."/>
            <person name="McQuillan J."/>
            <person name="Aslett M.A."/>
            <person name="Quail M.A."/>
            <person name="Chukualim B."/>
            <person name="Capewell P."/>
            <person name="MacLeod A."/>
            <person name="Melville S.E."/>
            <person name="Gibson W."/>
            <person name="Barry J.D."/>
            <person name="Berriman M."/>
            <person name="Hertz-Fowler C."/>
        </authorList>
    </citation>
    <scope>NUCLEOTIDE SEQUENCE [LARGE SCALE GENOMIC DNA]</scope>
    <source>
        <strain evidence="2">MHOM/CI/86/DAL972</strain>
    </source>
</reference>
<dbReference type="KEGG" id="tbg:TbgDal_III6380"/>
<sequence>MKPLSTLMVLHDFFFTLSDNSFPSEFDPVEPECALFVTNSSFPERGNRIVVPVESQLPEFCREFGCSNCYHYEHKNLCIVLQEKQKNLKRRNNLGAAFWSLWLMWDFFGLISLLQSRIPRVSFHCMCIKPILGLAI</sequence>
<proteinExistence type="predicted"/>